<evidence type="ECO:0000259" key="8">
    <source>
        <dbReference type="SMART" id="SM00737"/>
    </source>
</evidence>
<evidence type="ECO:0000256" key="1">
    <source>
        <dbReference type="ARBA" id="ARBA00002053"/>
    </source>
</evidence>
<comment type="similarity">
    <text evidence="2">Belongs to the NPC2 family.</text>
</comment>
<proteinExistence type="inferred from homology"/>
<evidence type="ECO:0000313" key="9">
    <source>
        <dbReference type="EMBL" id="PWA38862.1"/>
    </source>
</evidence>
<dbReference type="Pfam" id="PF02221">
    <property type="entry name" value="E1_DerP2_DerF2"/>
    <property type="match status" value="1"/>
</dbReference>
<dbReference type="Gene3D" id="2.60.40.770">
    <property type="match status" value="1"/>
</dbReference>
<evidence type="ECO:0000256" key="6">
    <source>
        <dbReference type="ARBA" id="ARBA00023055"/>
    </source>
</evidence>
<keyword evidence="4" id="KW-0813">Transport</keyword>
<dbReference type="GO" id="GO:0032934">
    <property type="term" value="F:sterol binding"/>
    <property type="evidence" value="ECO:0007669"/>
    <property type="project" value="InterPro"/>
</dbReference>
<evidence type="ECO:0000256" key="5">
    <source>
        <dbReference type="ARBA" id="ARBA00022729"/>
    </source>
</evidence>
<comment type="function">
    <text evidence="1">Catalyzes the intermembrane transfer of phosphatidylglycerol and phosphatidylinositol.</text>
</comment>
<feature type="domain" description="MD-2-related lipid-recognition" evidence="8">
    <location>
        <begin position="28"/>
        <end position="143"/>
    </location>
</feature>
<dbReference type="Proteomes" id="UP000245207">
    <property type="component" value="Unassembled WGS sequence"/>
</dbReference>
<dbReference type="EMBL" id="PKPP01015189">
    <property type="protein sequence ID" value="PWA38862.1"/>
    <property type="molecule type" value="Genomic_DNA"/>
</dbReference>
<dbReference type="GO" id="GO:0015918">
    <property type="term" value="P:sterol transport"/>
    <property type="evidence" value="ECO:0007669"/>
    <property type="project" value="InterPro"/>
</dbReference>
<dbReference type="STRING" id="35608.A0A2U1KQ47"/>
<keyword evidence="6" id="KW-0445">Lipid transport</keyword>
<dbReference type="SUPFAM" id="SSF81296">
    <property type="entry name" value="E set domains"/>
    <property type="match status" value="1"/>
</dbReference>
<name>A0A2U1KQ47_ARTAN</name>
<evidence type="ECO:0000256" key="7">
    <source>
        <dbReference type="SAM" id="SignalP"/>
    </source>
</evidence>
<reference evidence="9 10" key="1">
    <citation type="journal article" date="2018" name="Mol. Plant">
        <title>The genome of Artemisia annua provides insight into the evolution of Asteraceae family and artemisinin biosynthesis.</title>
        <authorList>
            <person name="Shen Q."/>
            <person name="Zhang L."/>
            <person name="Liao Z."/>
            <person name="Wang S."/>
            <person name="Yan T."/>
            <person name="Shi P."/>
            <person name="Liu M."/>
            <person name="Fu X."/>
            <person name="Pan Q."/>
            <person name="Wang Y."/>
            <person name="Lv Z."/>
            <person name="Lu X."/>
            <person name="Zhang F."/>
            <person name="Jiang W."/>
            <person name="Ma Y."/>
            <person name="Chen M."/>
            <person name="Hao X."/>
            <person name="Li L."/>
            <person name="Tang Y."/>
            <person name="Lv G."/>
            <person name="Zhou Y."/>
            <person name="Sun X."/>
            <person name="Brodelius P.E."/>
            <person name="Rose J.K.C."/>
            <person name="Tang K."/>
        </authorList>
    </citation>
    <scope>NUCLEOTIDE SEQUENCE [LARGE SCALE GENOMIC DNA]</scope>
    <source>
        <strain evidence="10">cv. Huhao1</strain>
        <tissue evidence="9">Leaf</tissue>
    </source>
</reference>
<feature type="signal peptide" evidence="7">
    <location>
        <begin position="1"/>
        <end position="25"/>
    </location>
</feature>
<dbReference type="FunFam" id="2.60.40.770:FF:000002">
    <property type="entry name" value="putative phosphatidylglycerol/phosphatidylinositol transfer protein DDB_G0282179"/>
    <property type="match status" value="1"/>
</dbReference>
<dbReference type="OrthoDB" id="6409159at2759"/>
<dbReference type="InterPro" id="IPR039670">
    <property type="entry name" value="NPC2-like"/>
</dbReference>
<evidence type="ECO:0000256" key="4">
    <source>
        <dbReference type="ARBA" id="ARBA00022448"/>
    </source>
</evidence>
<keyword evidence="10" id="KW-1185">Reference proteome</keyword>
<sequence length="158" mass="17146">MAGIESKLLITFLCSVLLIAPLTNAIDVKYCNKKNNYDIKVSGVEINPYPIQRDVETTFTISASTETPISGGSLVIDVSYYWFGVYSETSNLCDKTSCPVTTGDFDISHSQSLPGVTPPGSYTLTMKIKDGNNKELTCITFDFSIGWYAAEQAAIASS</sequence>
<dbReference type="AlphaFoldDB" id="A0A2U1KQ47"/>
<gene>
    <name evidence="9" type="ORF">CTI12_AA577470</name>
</gene>
<dbReference type="SMART" id="SM00737">
    <property type="entry name" value="ML"/>
    <property type="match status" value="1"/>
</dbReference>
<keyword evidence="5 7" id="KW-0732">Signal</keyword>
<accession>A0A2U1KQ47</accession>
<feature type="chain" id="PRO_5015470465" evidence="7">
    <location>
        <begin position="26"/>
        <end position="158"/>
    </location>
</feature>
<protein>
    <submittedName>
        <fullName evidence="9">Immunoglobulin E-set superfamily protein</fullName>
    </submittedName>
</protein>
<dbReference type="InterPro" id="IPR003172">
    <property type="entry name" value="ML_dom"/>
</dbReference>
<dbReference type="PANTHER" id="PTHR11306:SF0">
    <property type="entry name" value="PHOSPHATIDYLGLYCEROL_PHOSPHATIDYLINOSITOL TRANSFER PROTEIN"/>
    <property type="match status" value="1"/>
</dbReference>
<organism evidence="9 10">
    <name type="scientific">Artemisia annua</name>
    <name type="common">Sweet wormwood</name>
    <dbReference type="NCBI Taxonomy" id="35608"/>
    <lineage>
        <taxon>Eukaryota</taxon>
        <taxon>Viridiplantae</taxon>
        <taxon>Streptophyta</taxon>
        <taxon>Embryophyta</taxon>
        <taxon>Tracheophyta</taxon>
        <taxon>Spermatophyta</taxon>
        <taxon>Magnoliopsida</taxon>
        <taxon>eudicotyledons</taxon>
        <taxon>Gunneridae</taxon>
        <taxon>Pentapetalae</taxon>
        <taxon>asterids</taxon>
        <taxon>campanulids</taxon>
        <taxon>Asterales</taxon>
        <taxon>Asteraceae</taxon>
        <taxon>Asteroideae</taxon>
        <taxon>Anthemideae</taxon>
        <taxon>Artemisiinae</taxon>
        <taxon>Artemisia</taxon>
    </lineage>
</organism>
<comment type="subunit">
    <text evidence="3">Monomer.</text>
</comment>
<evidence type="ECO:0000256" key="2">
    <source>
        <dbReference type="ARBA" id="ARBA00006370"/>
    </source>
</evidence>
<comment type="caution">
    <text evidence="9">The sequence shown here is derived from an EMBL/GenBank/DDBJ whole genome shotgun (WGS) entry which is preliminary data.</text>
</comment>
<evidence type="ECO:0000256" key="3">
    <source>
        <dbReference type="ARBA" id="ARBA00011245"/>
    </source>
</evidence>
<dbReference type="InterPro" id="IPR014756">
    <property type="entry name" value="Ig_E-set"/>
</dbReference>
<evidence type="ECO:0000313" key="10">
    <source>
        <dbReference type="Proteomes" id="UP000245207"/>
    </source>
</evidence>
<dbReference type="PANTHER" id="PTHR11306">
    <property type="entry name" value="NIEMANN PICK TYPE C2 PROTEIN NPC2-RELATED"/>
    <property type="match status" value="1"/>
</dbReference>